<gene>
    <name evidence="2" type="ORF">A2557_00470</name>
</gene>
<evidence type="ECO:0008006" key="4">
    <source>
        <dbReference type="Google" id="ProtNLM"/>
    </source>
</evidence>
<name>A0A1F6GSK6_9PROT</name>
<protein>
    <recommendedName>
        <fullName evidence="4">TonB C-terminal domain-containing protein</fullName>
    </recommendedName>
</protein>
<accession>A0A1F6GSK6</accession>
<reference evidence="2 3" key="1">
    <citation type="journal article" date="2016" name="Nat. Commun.">
        <title>Thousands of microbial genomes shed light on interconnected biogeochemical processes in an aquifer system.</title>
        <authorList>
            <person name="Anantharaman K."/>
            <person name="Brown C.T."/>
            <person name="Hug L.A."/>
            <person name="Sharon I."/>
            <person name="Castelle C.J."/>
            <person name="Probst A.J."/>
            <person name="Thomas B.C."/>
            <person name="Singh A."/>
            <person name="Wilkins M.J."/>
            <person name="Karaoz U."/>
            <person name="Brodie E.L."/>
            <person name="Williams K.H."/>
            <person name="Hubbard S.S."/>
            <person name="Banfield J.F."/>
        </authorList>
    </citation>
    <scope>NUCLEOTIDE SEQUENCE [LARGE SCALE GENOMIC DNA]</scope>
</reference>
<sequence>MLQGRLPKFLALSLGFHLLFFLFLQTFLPKTNTPLPVFEVNLLPPEPVLPVEPVAVPAQTKPQLLLADPPEVPAAPVPAPKPSLNLAPAPFGSSAGELALGETEVRLVGPAPLGDQSPPKPQTGLGSLAEPGKPVGLAAGSVAPQGLSPQASGPVLGRVGVTAKVDAKAPGTPATGKGNLDPIEGEAQGREVIFRPSAPNLDLERDVTVSLSFVVLSNGSVEEIAPLKKGAPALEALAIELLGQYRFKPMPGAKPQRGIIHFTLTRKVR</sequence>
<evidence type="ECO:0000313" key="2">
    <source>
        <dbReference type="EMBL" id="OGH01058.1"/>
    </source>
</evidence>
<evidence type="ECO:0000313" key="3">
    <source>
        <dbReference type="Proteomes" id="UP000177583"/>
    </source>
</evidence>
<dbReference type="EMBL" id="MFNF01000040">
    <property type="protein sequence ID" value="OGH01058.1"/>
    <property type="molecule type" value="Genomic_DNA"/>
</dbReference>
<feature type="region of interest" description="Disordered" evidence="1">
    <location>
        <begin position="109"/>
        <end position="154"/>
    </location>
</feature>
<evidence type="ECO:0000256" key="1">
    <source>
        <dbReference type="SAM" id="MobiDB-lite"/>
    </source>
</evidence>
<dbReference type="AlphaFoldDB" id="A0A1F6GSK6"/>
<proteinExistence type="predicted"/>
<dbReference type="Proteomes" id="UP000177583">
    <property type="component" value="Unassembled WGS sequence"/>
</dbReference>
<comment type="caution">
    <text evidence="2">The sequence shown here is derived from an EMBL/GenBank/DDBJ whole genome shotgun (WGS) entry which is preliminary data.</text>
</comment>
<organism evidence="2 3">
    <name type="scientific">Candidatus Lambdaproteobacteria bacterium RIFOXYD2_FULL_56_26</name>
    <dbReference type="NCBI Taxonomy" id="1817773"/>
    <lineage>
        <taxon>Bacteria</taxon>
        <taxon>Pseudomonadati</taxon>
        <taxon>Pseudomonadota</taxon>
        <taxon>Candidatus Lambdaproteobacteria</taxon>
    </lineage>
</organism>